<feature type="domain" description="NodB homology" evidence="3">
    <location>
        <begin position="77"/>
        <end position="257"/>
    </location>
</feature>
<dbReference type="GO" id="GO:0016787">
    <property type="term" value="F:hydrolase activity"/>
    <property type="evidence" value="ECO:0007669"/>
    <property type="project" value="UniProtKB-KW"/>
</dbReference>
<organism evidence="4 5">
    <name type="scientific">Pseudonocardia hispaniensis</name>
    <dbReference type="NCBI Taxonomy" id="904933"/>
    <lineage>
        <taxon>Bacteria</taxon>
        <taxon>Bacillati</taxon>
        <taxon>Actinomycetota</taxon>
        <taxon>Actinomycetes</taxon>
        <taxon>Pseudonocardiales</taxon>
        <taxon>Pseudonocardiaceae</taxon>
        <taxon>Pseudonocardia</taxon>
    </lineage>
</organism>
<name>A0ABW1J311_9PSEU</name>
<keyword evidence="4" id="KW-0378">Hydrolase</keyword>
<sequence length="257" mass="28336">MSEMVGRKSRQRTRLHGGRCPLILMYHSVAPYDHDPYLVTVRPQRFDEQLRWLRRRGLRGTSVGELLGALRAGTARGLVGLTFDDGYADFVDHVLPLLRRYRFTASVYVVAGRIGGYNAWDDAGTAKPLLTAEQVATVAAAGMEIGSHGLWHTSLTSGSAAQRQTELLDSRWLLQEVSGQDVAGFCYPYGDVDAAAVSAVRAAGYRYACAIRPSRLSGVHALPRTYIGDRDRTLRLLAKRCRHRIGTAMAIPDMCDS</sequence>
<dbReference type="Gene3D" id="3.20.20.370">
    <property type="entry name" value="Glycoside hydrolase/deacetylase"/>
    <property type="match status" value="1"/>
</dbReference>
<evidence type="ECO:0000259" key="3">
    <source>
        <dbReference type="PROSITE" id="PS51677"/>
    </source>
</evidence>
<proteinExistence type="predicted"/>
<dbReference type="Pfam" id="PF01522">
    <property type="entry name" value="Polysacc_deac_1"/>
    <property type="match status" value="1"/>
</dbReference>
<comment type="subcellular location">
    <subcellularLocation>
        <location evidence="1">Secreted</location>
    </subcellularLocation>
</comment>
<gene>
    <name evidence="4" type="ORF">ACFQE5_11520</name>
</gene>
<keyword evidence="2" id="KW-0732">Signal</keyword>
<dbReference type="Proteomes" id="UP001596302">
    <property type="component" value="Unassembled WGS sequence"/>
</dbReference>
<evidence type="ECO:0000256" key="2">
    <source>
        <dbReference type="ARBA" id="ARBA00022729"/>
    </source>
</evidence>
<evidence type="ECO:0000256" key="1">
    <source>
        <dbReference type="ARBA" id="ARBA00004613"/>
    </source>
</evidence>
<dbReference type="PROSITE" id="PS51677">
    <property type="entry name" value="NODB"/>
    <property type="match status" value="1"/>
</dbReference>
<dbReference type="CDD" id="cd10918">
    <property type="entry name" value="CE4_NodB_like_5s_6s"/>
    <property type="match status" value="1"/>
</dbReference>
<reference evidence="5" key="1">
    <citation type="journal article" date="2019" name="Int. J. Syst. Evol. Microbiol.">
        <title>The Global Catalogue of Microorganisms (GCM) 10K type strain sequencing project: providing services to taxonomists for standard genome sequencing and annotation.</title>
        <authorList>
            <consortium name="The Broad Institute Genomics Platform"/>
            <consortium name="The Broad Institute Genome Sequencing Center for Infectious Disease"/>
            <person name="Wu L."/>
            <person name="Ma J."/>
        </authorList>
    </citation>
    <scope>NUCLEOTIDE SEQUENCE [LARGE SCALE GENOMIC DNA]</scope>
    <source>
        <strain evidence="5">CCM 8391</strain>
    </source>
</reference>
<dbReference type="RefSeq" id="WP_379584856.1">
    <property type="nucleotide sequence ID" value="NZ_JBHSQW010000025.1"/>
</dbReference>
<dbReference type="EMBL" id="JBHSQW010000025">
    <property type="protein sequence ID" value="MFC5994837.1"/>
    <property type="molecule type" value="Genomic_DNA"/>
</dbReference>
<protein>
    <submittedName>
        <fullName evidence="4">Polysaccharide deacetylase family protein</fullName>
        <ecNumber evidence="4">3.-.-.-</ecNumber>
    </submittedName>
</protein>
<keyword evidence="5" id="KW-1185">Reference proteome</keyword>
<dbReference type="InterPro" id="IPR011330">
    <property type="entry name" value="Glyco_hydro/deAcase_b/a-brl"/>
</dbReference>
<dbReference type="InterPro" id="IPR002509">
    <property type="entry name" value="NODB_dom"/>
</dbReference>
<evidence type="ECO:0000313" key="4">
    <source>
        <dbReference type="EMBL" id="MFC5994837.1"/>
    </source>
</evidence>
<dbReference type="InterPro" id="IPR051398">
    <property type="entry name" value="Polysacch_Deacetylase"/>
</dbReference>
<accession>A0ABW1J311</accession>
<dbReference type="PANTHER" id="PTHR34216:SF3">
    <property type="entry name" value="POLY-BETA-1,6-N-ACETYL-D-GLUCOSAMINE N-DEACETYLASE"/>
    <property type="match status" value="1"/>
</dbReference>
<comment type="caution">
    <text evidence="4">The sequence shown here is derived from an EMBL/GenBank/DDBJ whole genome shotgun (WGS) entry which is preliminary data.</text>
</comment>
<dbReference type="SUPFAM" id="SSF88713">
    <property type="entry name" value="Glycoside hydrolase/deacetylase"/>
    <property type="match status" value="1"/>
</dbReference>
<dbReference type="EC" id="3.-.-.-" evidence="4"/>
<dbReference type="PANTHER" id="PTHR34216">
    <property type="match status" value="1"/>
</dbReference>
<evidence type="ECO:0000313" key="5">
    <source>
        <dbReference type="Proteomes" id="UP001596302"/>
    </source>
</evidence>